<keyword evidence="2" id="KW-1185">Reference proteome</keyword>
<dbReference type="EMBL" id="JBJVNW010000012">
    <property type="protein sequence ID" value="MFM9519860.1"/>
    <property type="molecule type" value="Genomic_DNA"/>
</dbReference>
<evidence type="ECO:0000313" key="2">
    <source>
        <dbReference type="Proteomes" id="UP001631987"/>
    </source>
</evidence>
<accession>A0ABW9HGD8</accession>
<name>A0ABW9HGD8_9PSED</name>
<sequence>MIFLIVVNVNVNGGTKSKEPDTGDSQVLKRIDLREVIKRVSTTVYVGLGIGKAVLFLRDYFINN</sequence>
<protein>
    <submittedName>
        <fullName evidence="1">Uncharacterized protein</fullName>
    </submittedName>
</protein>
<organism evidence="1 2">
    <name type="scientific">Pseudomonas monachiensis</name>
    <dbReference type="NCBI Taxonomy" id="3060212"/>
    <lineage>
        <taxon>Bacteria</taxon>
        <taxon>Pseudomonadati</taxon>
        <taxon>Pseudomonadota</taxon>
        <taxon>Gammaproteobacteria</taxon>
        <taxon>Pseudomonadales</taxon>
        <taxon>Pseudomonadaceae</taxon>
        <taxon>Pseudomonas</taxon>
    </lineage>
</organism>
<dbReference type="Proteomes" id="UP001631987">
    <property type="component" value="Unassembled WGS sequence"/>
</dbReference>
<reference evidence="1 2" key="1">
    <citation type="submission" date="2024-12" db="EMBL/GenBank/DDBJ databases">
        <title>Pseudomonas species isolated from Lotus nodules promote plant growth.</title>
        <authorList>
            <person name="Yu Y.-H."/>
            <person name="Kurtenbach J."/>
            <person name="Crosbie D."/>
            <person name="Brachmann A."/>
            <person name="Marin M."/>
        </authorList>
    </citation>
    <scope>NUCLEOTIDE SEQUENCE [LARGE SCALE GENOMIC DNA]</scope>
    <source>
        <strain evidence="1 2">PLb12A</strain>
    </source>
</reference>
<evidence type="ECO:0000313" key="1">
    <source>
        <dbReference type="EMBL" id="MFM9519860.1"/>
    </source>
</evidence>
<gene>
    <name evidence="1" type="ORF">ACKKH4_21730</name>
</gene>
<proteinExistence type="predicted"/>
<comment type="caution">
    <text evidence="1">The sequence shown here is derived from an EMBL/GenBank/DDBJ whole genome shotgun (WGS) entry which is preliminary data.</text>
</comment>
<dbReference type="RefSeq" id="WP_409079104.1">
    <property type="nucleotide sequence ID" value="NZ_CP178857.1"/>
</dbReference>